<feature type="transmembrane region" description="Helical" evidence="2">
    <location>
        <begin position="235"/>
        <end position="254"/>
    </location>
</feature>
<feature type="transmembrane region" description="Helical" evidence="2">
    <location>
        <begin position="260"/>
        <end position="281"/>
    </location>
</feature>
<dbReference type="InterPro" id="IPR043968">
    <property type="entry name" value="SGNH"/>
</dbReference>
<feature type="domain" description="SGNH" evidence="4">
    <location>
        <begin position="539"/>
        <end position="761"/>
    </location>
</feature>
<feature type="transmembrane region" description="Helical" evidence="2">
    <location>
        <begin position="422"/>
        <end position="442"/>
    </location>
</feature>
<feature type="domain" description="Acyltransferase 3" evidence="3">
    <location>
        <begin position="75"/>
        <end position="404"/>
    </location>
</feature>
<dbReference type="OrthoDB" id="207378at2759"/>
<dbReference type="Proteomes" id="UP000332933">
    <property type="component" value="Unassembled WGS sequence"/>
</dbReference>
<protein>
    <submittedName>
        <fullName evidence="6">Aste57867_24322 protein</fullName>
    </submittedName>
</protein>
<feature type="transmembrane region" description="Helical" evidence="2">
    <location>
        <begin position="349"/>
        <end position="370"/>
    </location>
</feature>
<reference evidence="5" key="2">
    <citation type="submission" date="2019-06" db="EMBL/GenBank/DDBJ databases">
        <title>Genomics analysis of Aphanomyces spp. identifies a new class of oomycete effector associated with host adaptation.</title>
        <authorList>
            <person name="Gaulin E."/>
        </authorList>
    </citation>
    <scope>NUCLEOTIDE SEQUENCE</scope>
    <source>
        <strain evidence="5">CBS 578.67</strain>
    </source>
</reference>
<dbReference type="EMBL" id="CAADRA010007413">
    <property type="protein sequence ID" value="VFU00962.1"/>
    <property type="molecule type" value="Genomic_DNA"/>
</dbReference>
<name>A0A485LQ16_9STRA</name>
<feature type="transmembrane region" description="Helical" evidence="2">
    <location>
        <begin position="168"/>
        <end position="188"/>
    </location>
</feature>
<keyword evidence="2" id="KW-0812">Transmembrane</keyword>
<keyword evidence="2" id="KW-1133">Transmembrane helix</keyword>
<dbReference type="Pfam" id="PF19040">
    <property type="entry name" value="SGNH"/>
    <property type="match status" value="1"/>
</dbReference>
<gene>
    <name evidence="6" type="primary">Aste57867_24322</name>
    <name evidence="5" type="ORF">As57867_024247</name>
    <name evidence="6" type="ORF">ASTE57867_24322</name>
</gene>
<dbReference type="GO" id="GO:0016747">
    <property type="term" value="F:acyltransferase activity, transferring groups other than amino-acyl groups"/>
    <property type="evidence" value="ECO:0007669"/>
    <property type="project" value="InterPro"/>
</dbReference>
<proteinExistence type="predicted"/>
<dbReference type="InterPro" id="IPR002656">
    <property type="entry name" value="Acyl_transf_3_dom"/>
</dbReference>
<dbReference type="PANTHER" id="PTHR23028">
    <property type="entry name" value="ACETYLTRANSFERASE"/>
    <property type="match status" value="1"/>
</dbReference>
<evidence type="ECO:0000313" key="5">
    <source>
        <dbReference type="EMBL" id="KAF0683616.1"/>
    </source>
</evidence>
<dbReference type="EMBL" id="VJMH01007387">
    <property type="protein sequence ID" value="KAF0683616.1"/>
    <property type="molecule type" value="Genomic_DNA"/>
</dbReference>
<keyword evidence="7" id="KW-1185">Reference proteome</keyword>
<evidence type="ECO:0000259" key="4">
    <source>
        <dbReference type="Pfam" id="PF19040"/>
    </source>
</evidence>
<feature type="region of interest" description="Disordered" evidence="1">
    <location>
        <begin position="27"/>
        <end position="66"/>
    </location>
</feature>
<feature type="transmembrane region" description="Helical" evidence="2">
    <location>
        <begin position="142"/>
        <end position="162"/>
    </location>
</feature>
<sequence length="777" mass="85011">MAPKNTIGLDKTPMESIAAASINHDDDNVLEDDLNDHDTLLDKSNGTSSENSILPTKSSAPGKPTPPQHSIAYRADIDGLRTVAVVPVLLFHAYPAAFPGGFVGVDIFFVISGYLISSILFREMALHKFTYANFYIRRVRRIFPTLVLVLAATSYLGCLYLLVPKLKALAATMLAGTLFGANLQLVSLERGYWDDDMKENPLLHLWSLGVEEQFYFLWPCLSAVLVKLAPRRAQLTLVVVLALSFGFNIAFLNYHGSNKYAFYFPLSRFWQMGVGSFLAYIHHAKLTSPTPSSTGLAAALSTAGLVFILVAFVALDETSAFPGFWALLPTLGAALLISAGPHTPFNAHVLSAAPVVFVGKISYALYLWHWPLLVFAKLRFPNPDFRPSYMTPYAMLLASFVLSLASYTFVETPLRRNKSKAVLPSLVAAMTILSLLAAAMYATPESFSITQHQIDQLKASLATDVPLPATTISLIGDVPTNATAPDMPNSSRPPMLEAASYLKIMAAIDDWNPDPGYVAAPEGSPFLANANTRVLNLGQPNVVLAIGDSHLDFVRPRFVKLLQDTGDATAFPTMVFKPRHSHPILTCSDSLSEDLEVIHAVKPKVVFVSFFWYIYLFPGGTDADPLHNPPPCCNSEFERCGYQSPKDVVELVRVFQEQMSKITALGIKVFVATVNVFDTGFAPKNMVNGDKVGELKPVSRAAFREKNAFLIDLVEAAITGANATIVDYSDNTCWGDVCQVVDQRGQPLTSDTNHFRPAFARDYLSIVDQVAWAALQP</sequence>
<evidence type="ECO:0000259" key="3">
    <source>
        <dbReference type="Pfam" id="PF01757"/>
    </source>
</evidence>
<dbReference type="AlphaFoldDB" id="A0A485LQ16"/>
<feature type="transmembrane region" description="Helical" evidence="2">
    <location>
        <begin position="320"/>
        <end position="337"/>
    </location>
</feature>
<reference evidence="6 7" key="1">
    <citation type="submission" date="2019-03" db="EMBL/GenBank/DDBJ databases">
        <authorList>
            <person name="Gaulin E."/>
            <person name="Dumas B."/>
        </authorList>
    </citation>
    <scope>NUCLEOTIDE SEQUENCE [LARGE SCALE GENOMIC DNA]</scope>
    <source>
        <strain evidence="6">CBS 568.67</strain>
    </source>
</reference>
<feature type="transmembrane region" description="Helical" evidence="2">
    <location>
        <begin position="96"/>
        <end position="121"/>
    </location>
</feature>
<keyword evidence="2" id="KW-0472">Membrane</keyword>
<organism evidence="6 7">
    <name type="scientific">Aphanomyces stellatus</name>
    <dbReference type="NCBI Taxonomy" id="120398"/>
    <lineage>
        <taxon>Eukaryota</taxon>
        <taxon>Sar</taxon>
        <taxon>Stramenopiles</taxon>
        <taxon>Oomycota</taxon>
        <taxon>Saprolegniomycetes</taxon>
        <taxon>Saprolegniales</taxon>
        <taxon>Verrucalvaceae</taxon>
        <taxon>Aphanomyces</taxon>
    </lineage>
</organism>
<evidence type="ECO:0000313" key="6">
    <source>
        <dbReference type="EMBL" id="VFU00962.1"/>
    </source>
</evidence>
<feature type="compositionally biased region" description="Polar residues" evidence="1">
    <location>
        <begin position="42"/>
        <end position="59"/>
    </location>
</feature>
<feature type="transmembrane region" description="Helical" evidence="2">
    <location>
        <begin position="390"/>
        <end position="410"/>
    </location>
</feature>
<dbReference type="PANTHER" id="PTHR23028:SF53">
    <property type="entry name" value="ACYL_TRANSF_3 DOMAIN-CONTAINING PROTEIN"/>
    <property type="match status" value="1"/>
</dbReference>
<evidence type="ECO:0000313" key="7">
    <source>
        <dbReference type="Proteomes" id="UP000332933"/>
    </source>
</evidence>
<dbReference type="Pfam" id="PF01757">
    <property type="entry name" value="Acyl_transf_3"/>
    <property type="match status" value="1"/>
</dbReference>
<evidence type="ECO:0000256" key="2">
    <source>
        <dbReference type="SAM" id="Phobius"/>
    </source>
</evidence>
<dbReference type="InterPro" id="IPR050879">
    <property type="entry name" value="Acyltransferase_3"/>
</dbReference>
<dbReference type="GO" id="GO:0000271">
    <property type="term" value="P:polysaccharide biosynthetic process"/>
    <property type="evidence" value="ECO:0007669"/>
    <property type="project" value="TreeGrafter"/>
</dbReference>
<dbReference type="GO" id="GO:0016020">
    <property type="term" value="C:membrane"/>
    <property type="evidence" value="ECO:0007669"/>
    <property type="project" value="TreeGrafter"/>
</dbReference>
<evidence type="ECO:0000256" key="1">
    <source>
        <dbReference type="SAM" id="MobiDB-lite"/>
    </source>
</evidence>
<feature type="transmembrane region" description="Helical" evidence="2">
    <location>
        <begin position="293"/>
        <end position="314"/>
    </location>
</feature>
<accession>A0A485LQ16</accession>